<sequence length="253" mass="27677">MTWLRRFWPAVLLAVLSAALAAWPQANRQLFLFLHPLLHHLPAPLWRFFSVFGDWPTVLALMLAMCWREPRRLPALIAGGAAAIALAASLKAGFAVPRPPQVLPHGMVDLLDRLPGNGSFPSGHAMASAALATFAWRGIGWRGIGWGRAAAWLPLAGLVMLSRIAIGVHWPLDLTVGALLGWGAMRLALRFAWPDGWPRDIARTAELILLVLLAGALAWLLGHRGVFAEYWLRAAIAGGVLLVGFWRFARRGH</sequence>
<accession>A0ABV0FGG4</accession>
<dbReference type="CDD" id="cd01610">
    <property type="entry name" value="PAP2_like"/>
    <property type="match status" value="1"/>
</dbReference>
<dbReference type="PANTHER" id="PTHR14969:SF13">
    <property type="entry name" value="AT30094P"/>
    <property type="match status" value="1"/>
</dbReference>
<dbReference type="RefSeq" id="WP_347371183.1">
    <property type="nucleotide sequence ID" value="NZ_JBDOJC010000001.1"/>
</dbReference>
<keyword evidence="1" id="KW-0812">Transmembrane</keyword>
<evidence type="ECO:0000259" key="2">
    <source>
        <dbReference type="SMART" id="SM00014"/>
    </source>
</evidence>
<dbReference type="Proteomes" id="UP001455709">
    <property type="component" value="Unassembled WGS sequence"/>
</dbReference>
<dbReference type="SUPFAM" id="SSF48317">
    <property type="entry name" value="Acid phosphatase/Vanadium-dependent haloperoxidase"/>
    <property type="match status" value="1"/>
</dbReference>
<feature type="domain" description="Phosphatidic acid phosphatase type 2/haloperoxidase" evidence="2">
    <location>
        <begin position="74"/>
        <end position="189"/>
    </location>
</feature>
<dbReference type="InterPro" id="IPR000326">
    <property type="entry name" value="PAP2/HPO"/>
</dbReference>
<keyword evidence="1" id="KW-0472">Membrane</keyword>
<feature type="transmembrane region" description="Helical" evidence="1">
    <location>
        <begin position="73"/>
        <end position="96"/>
    </location>
</feature>
<dbReference type="EMBL" id="JBDOJC010000001">
    <property type="protein sequence ID" value="MEO2218330.1"/>
    <property type="molecule type" value="Genomic_DNA"/>
</dbReference>
<name>A0ABV0FGG4_9NEIS</name>
<feature type="transmembrane region" description="Helical" evidence="1">
    <location>
        <begin position="230"/>
        <end position="249"/>
    </location>
</feature>
<evidence type="ECO:0000313" key="4">
    <source>
        <dbReference type="Proteomes" id="UP001455709"/>
    </source>
</evidence>
<dbReference type="PANTHER" id="PTHR14969">
    <property type="entry name" value="SPHINGOSINE-1-PHOSPHATE PHOSPHOHYDROLASE"/>
    <property type="match status" value="1"/>
</dbReference>
<reference evidence="3 4" key="1">
    <citation type="submission" date="2024-05" db="EMBL/GenBank/DDBJ databases">
        <authorList>
            <person name="De Oliveira J.P."/>
            <person name="Noriler S.A."/>
            <person name="De Oliveira A.G."/>
            <person name="Sipoli D.S."/>
        </authorList>
    </citation>
    <scope>NUCLEOTIDE SEQUENCE [LARGE SCALE GENOMIC DNA]</scope>
    <source>
        <strain evidence="3 4">LABIM189</strain>
    </source>
</reference>
<organism evidence="3 4">
    <name type="scientific">Chromobacterium vaccinii</name>
    <dbReference type="NCBI Taxonomy" id="1108595"/>
    <lineage>
        <taxon>Bacteria</taxon>
        <taxon>Pseudomonadati</taxon>
        <taxon>Pseudomonadota</taxon>
        <taxon>Betaproteobacteria</taxon>
        <taxon>Neisseriales</taxon>
        <taxon>Chromobacteriaceae</taxon>
        <taxon>Chromobacterium</taxon>
    </lineage>
</organism>
<feature type="transmembrane region" description="Helical" evidence="1">
    <location>
        <begin position="45"/>
        <end position="66"/>
    </location>
</feature>
<evidence type="ECO:0000256" key="1">
    <source>
        <dbReference type="SAM" id="Phobius"/>
    </source>
</evidence>
<dbReference type="Pfam" id="PF01569">
    <property type="entry name" value="PAP2"/>
    <property type="match status" value="1"/>
</dbReference>
<dbReference type="Gene3D" id="1.20.144.10">
    <property type="entry name" value="Phosphatidic acid phosphatase type 2/haloperoxidase"/>
    <property type="match status" value="1"/>
</dbReference>
<dbReference type="SMART" id="SM00014">
    <property type="entry name" value="acidPPc"/>
    <property type="match status" value="1"/>
</dbReference>
<dbReference type="InterPro" id="IPR036938">
    <property type="entry name" value="PAP2/HPO_sf"/>
</dbReference>
<gene>
    <name evidence="3" type="ORF">ABGV49_14785</name>
</gene>
<evidence type="ECO:0000313" key="3">
    <source>
        <dbReference type="EMBL" id="MEO2218330.1"/>
    </source>
</evidence>
<keyword evidence="1" id="KW-1133">Transmembrane helix</keyword>
<proteinExistence type="predicted"/>
<comment type="caution">
    <text evidence="3">The sequence shown here is derived from an EMBL/GenBank/DDBJ whole genome shotgun (WGS) entry which is preliminary data.</text>
</comment>
<feature type="transmembrane region" description="Helical" evidence="1">
    <location>
        <begin position="116"/>
        <end position="137"/>
    </location>
</feature>
<protein>
    <submittedName>
        <fullName evidence="3">Phosphatase PAP2 family protein</fullName>
    </submittedName>
</protein>
<feature type="transmembrane region" description="Helical" evidence="1">
    <location>
        <begin position="205"/>
        <end position="224"/>
    </location>
</feature>
<feature type="transmembrane region" description="Helical" evidence="1">
    <location>
        <begin position="149"/>
        <end position="168"/>
    </location>
</feature>
<keyword evidence="4" id="KW-1185">Reference proteome</keyword>